<dbReference type="AlphaFoldDB" id="C2ENV6"/>
<evidence type="ECO:0000313" key="2">
    <source>
        <dbReference type="Proteomes" id="UP000005583"/>
    </source>
</evidence>
<comment type="caution">
    <text evidence="1">The sequence shown here is derived from an EMBL/GenBank/DDBJ whole genome shotgun (WGS) entry which is preliminary data.</text>
</comment>
<sequence>MKILPTRVNYISINYTLLRAMNEKDEIKKGQNFKLVLPFNFLFDLN</sequence>
<dbReference type="HOGENOM" id="CLU_3185272_0_0_9"/>
<evidence type="ECO:0000313" key="1">
    <source>
        <dbReference type="EMBL" id="EEJ71739.1"/>
    </source>
</evidence>
<accession>C2ENV6</accession>
<dbReference type="Proteomes" id="UP000005583">
    <property type="component" value="Unassembled WGS sequence"/>
</dbReference>
<gene>
    <name evidence="1" type="ORF">HMPREF0548_1352</name>
</gene>
<proteinExistence type="predicted"/>
<name>C2ENV6_9LACO</name>
<dbReference type="EMBL" id="ACGU01000064">
    <property type="protein sequence ID" value="EEJ71739.1"/>
    <property type="molecule type" value="Genomic_DNA"/>
</dbReference>
<protein>
    <submittedName>
        <fullName evidence="1">Uncharacterized protein</fullName>
    </submittedName>
</protein>
<reference evidence="1 2" key="1">
    <citation type="submission" date="2009-01" db="EMBL/GenBank/DDBJ databases">
        <authorList>
            <person name="Qin X."/>
            <person name="Bachman B."/>
            <person name="Battles P."/>
            <person name="Bell A."/>
            <person name="Bess C."/>
            <person name="Bickham C."/>
            <person name="Chaboub L."/>
            <person name="Chen D."/>
            <person name="Coyle M."/>
            <person name="Deiros D.R."/>
            <person name="Dinh H."/>
            <person name="Forbes L."/>
            <person name="Fowler G."/>
            <person name="Francisco L."/>
            <person name="Fu Q."/>
            <person name="Gubbala S."/>
            <person name="Hale W."/>
            <person name="Han Y."/>
            <person name="Hemphill L."/>
            <person name="Highlander S.K."/>
            <person name="Hirani K."/>
            <person name="Hogues M."/>
            <person name="Jackson L."/>
            <person name="Jakkamsetti A."/>
            <person name="Javaid M."/>
            <person name="Jiang H."/>
            <person name="Korchina V."/>
            <person name="Kovar C."/>
            <person name="Lara F."/>
            <person name="Lee S."/>
            <person name="Mata R."/>
            <person name="Mathew T."/>
            <person name="Moen C."/>
            <person name="Morales K."/>
            <person name="Munidasa M."/>
            <person name="Nazareth L."/>
            <person name="Ngo R."/>
            <person name="Nguyen L."/>
            <person name="Okwuonu G."/>
            <person name="Ongeri F."/>
            <person name="Patil S."/>
            <person name="Petrosino J."/>
            <person name="Pham C."/>
            <person name="Pham P."/>
            <person name="Pu L.-L."/>
            <person name="Puazo M."/>
            <person name="Raj R."/>
            <person name="Reid J."/>
            <person name="Rouhana J."/>
            <person name="Saada N."/>
            <person name="Shang Y."/>
            <person name="Simmons D."/>
            <person name="Thornton R."/>
            <person name="Warren J."/>
            <person name="Weissenberger G."/>
            <person name="Zhang J."/>
            <person name="Zhang L."/>
            <person name="Zhou C."/>
            <person name="Zhu D."/>
            <person name="Muzny D."/>
            <person name="Worley K."/>
            <person name="Gibbs R."/>
        </authorList>
    </citation>
    <scope>NUCLEOTIDE SEQUENCE [LARGE SCALE GENOMIC DNA]</scope>
    <source>
        <strain evidence="1 2">DSM 16047</strain>
    </source>
</reference>
<keyword evidence="2" id="KW-1185">Reference proteome</keyword>
<organism evidence="1 2">
    <name type="scientific">Lactobacillus ultunensis DSM 16047</name>
    <dbReference type="NCBI Taxonomy" id="525365"/>
    <lineage>
        <taxon>Bacteria</taxon>
        <taxon>Bacillati</taxon>
        <taxon>Bacillota</taxon>
        <taxon>Bacilli</taxon>
        <taxon>Lactobacillales</taxon>
        <taxon>Lactobacillaceae</taxon>
        <taxon>Lactobacillus</taxon>
    </lineage>
</organism>
<dbReference type="STRING" id="525365.HMPREF0548_1352"/>